<accession>A0AAW5R318</accession>
<evidence type="ECO:0000313" key="2">
    <source>
        <dbReference type="EMBL" id="MCT8973066.1"/>
    </source>
</evidence>
<gene>
    <name evidence="2" type="ORF">MUB46_14465</name>
</gene>
<dbReference type="RefSeq" id="WP_261616649.1">
    <property type="nucleotide sequence ID" value="NZ_JALIDZ010000006.1"/>
</dbReference>
<evidence type="ECO:0000256" key="1">
    <source>
        <dbReference type="SAM" id="SignalP"/>
    </source>
</evidence>
<name>A0AAW5R318_9HYPH</name>
<keyword evidence="1" id="KW-0732">Signal</keyword>
<evidence type="ECO:0008006" key="4">
    <source>
        <dbReference type="Google" id="ProtNLM"/>
    </source>
</evidence>
<dbReference type="EMBL" id="JALIDZ010000006">
    <property type="protein sequence ID" value="MCT8973066.1"/>
    <property type="molecule type" value="Genomic_DNA"/>
</dbReference>
<dbReference type="AlphaFoldDB" id="A0AAW5R318"/>
<feature type="signal peptide" evidence="1">
    <location>
        <begin position="1"/>
        <end position="32"/>
    </location>
</feature>
<reference evidence="2 3" key="1">
    <citation type="submission" date="2022-04" db="EMBL/GenBank/DDBJ databases">
        <authorList>
            <person name="Ye Y.-Q."/>
            <person name="Du Z.-J."/>
        </authorList>
    </citation>
    <scope>NUCLEOTIDE SEQUENCE [LARGE SCALE GENOMIC DNA]</scope>
    <source>
        <strain evidence="2 3">A6E488</strain>
    </source>
</reference>
<feature type="chain" id="PRO_5043633212" description="Secreted protein" evidence="1">
    <location>
        <begin position="33"/>
        <end position="197"/>
    </location>
</feature>
<evidence type="ECO:0000313" key="3">
    <source>
        <dbReference type="Proteomes" id="UP001320898"/>
    </source>
</evidence>
<keyword evidence="3" id="KW-1185">Reference proteome</keyword>
<dbReference type="Proteomes" id="UP001320898">
    <property type="component" value="Unassembled WGS sequence"/>
</dbReference>
<proteinExistence type="predicted"/>
<organism evidence="2 3">
    <name type="scientific">Microbaculum marinisediminis</name>
    <dbReference type="NCBI Taxonomy" id="2931392"/>
    <lineage>
        <taxon>Bacteria</taxon>
        <taxon>Pseudomonadati</taxon>
        <taxon>Pseudomonadota</taxon>
        <taxon>Alphaproteobacteria</taxon>
        <taxon>Hyphomicrobiales</taxon>
        <taxon>Tepidamorphaceae</taxon>
        <taxon>Microbaculum</taxon>
    </lineage>
</organism>
<protein>
    <recommendedName>
        <fullName evidence="4">Secreted protein</fullName>
    </recommendedName>
</protein>
<sequence>MIVLLRRLTFALATVTASFGLLSLAAPQPASAQTQQLPAQVQLTPELVEGFIGSYPELDALGQQLEAKYGQADVDPEDPSSVVAGYAQYADARAQMEGIIQNHGIASIQDWVQVAYSVMLAYSFAERGEGGGSVDSEMAEAIDQIKNDKSIPKEQKDQLIGMLEQQMAQISQLRPPAGNIEVVAQYADQIKQIADSE</sequence>
<comment type="caution">
    <text evidence="2">The sequence shown here is derived from an EMBL/GenBank/DDBJ whole genome shotgun (WGS) entry which is preliminary data.</text>
</comment>